<dbReference type="InterPro" id="IPR000719">
    <property type="entry name" value="Prot_kinase_dom"/>
</dbReference>
<dbReference type="InterPro" id="IPR003961">
    <property type="entry name" value="FN3_dom"/>
</dbReference>
<sequence length="2085" mass="239473">MIMVDLYVYLVTLVFAIEISAHSDSQKDIIRLECNERCHLQNETTNHGGLLCNSECIVNQCIRGCALWNEALSSNCSKVCDKFNANYISQSKLYCIAGCHDAITLYFQRIQFEIGPLPSPTLVPDSLFDKSLKLQWKGVKRKNFKYRVQWKLENNQENWQYCQKETWNNDSIIQLENLRPYTNYQFRVVLLLPWAGVMQLVVSESSVVISTHPSKVPPSMTPEIVRTIPADSSISVTWAAIPFPLAPILSYHLTIQEPTKEYTIFKEILTGKENETENFYMFRNLESAKNYSISLAARNEYGVGPMANVFVKTLPTSMIKYTPEPVHLFLVSDHNIFVKTKEMMDTPISVYFTNQTINDISINVRTNTIYILESTGSLLSFSNNKINILLTTEREILMDITVDWLNNNLYILMSSITNGNTIVYTIKKFYLDQHKIEKTVSGFDSKPLQIEVDPCNGFLFWTTKFGLYRLDLKTEVTSRIIYHKDIGPFVIDYINFCLLVLFQKNNTIMSVSFDGQDLTDIRNNTITALFDDAITLSYVNGSFYWSNGSELMGEDYFINEQKYYQNIYPAMPFSYKLILSNYTDQQPIPFPRNPPQSLQAISTSSKMKATWQAPHLLGGQGRSSWQGWSYLFSIKFENETNWKQIDTNKTEIVIDSLTARTSYVIRVAAYSSSGQGPWSSEFVVKTLNHNVSVLWGNAQQILISDIMGDFIESISINEDEVSIYVLYSNNLDDVAWYEDCVFYVVNSSKINWLNLTSRQGSTLEDINSVQSIAIDWLGRKIYWADPSKQSILRENLFGGQRELLLASNIAKELKVESVGGYLYWSTGFAVKSSKLNGKEQHSYYNTDYFSGKKVMSLAVDSVGSWVYWILRENDKSKLFRAPTAEKLNDLNNLNPIKEFDNSCTEGPLFYVDHHLLWLQKDNDIMMSDTDGQYPAIIRAMNLYGIQTFSVRDQYAHPKPKGLETNVIPEEVDIKMIKVNHRNNESVYEIIWEPVKTVNHGLVSYTVKVLEKEDSKVDSLFETPNTKVLVDSTPLEISIKASTVWGSSQVVTVYSPIPTVPSDIRIFANFSDDNYTMNIILQHSTIQNITNYEVKCYYQVTNYWKMCSKQAIVSPNTQTKWIGLSIYSDLLFKIRACSLAGCSGWSQDIIYNQTYNYAIFKFKTAIVIGSKILIFNSNKQNNQQIMLLTNSLVTSFTLNDMEDIAFWTDSKTIYSSPINKSINNKIYSISEVNMKIENLSFDWISKTLFWCEVSENRSKIMAFDIRVKTVQIVMTRSNKIFPSSAVLSEGLFIWIEQIPDSNEKHILKSNMSGTDVETFVYSSNSNCNCSDLYPFDNVLTSYISNSGKMRLLWVEGKHRNIIVSDINGCKCSVIFNVNSTFNLTSLAVDKHNIYWTTNQSMCSIRIKELNDKPTIENNASLHCLNNITAVYTIDGLSESFRLQLDCRILNSVLYSVPRENVPTKSCSNLCIPHLFDMSKLHDQSAMLYSVYHVVKWEETGPRNSRCRQSACPKRVPSLVVQSIFKRPCPPGFPQVNQTLPSVYIVYWDPSESRVKSYSLERIIISEMRNKRSLNLNTSNWTTVYSGPQNHWFMSDVKRDAVFKFRVKAENHHGWWSDYRTSDEPFNPQYQVETLKNEDVPWKILLTGFILICLFLTMLIKYLGSNTSKGPMRPDVELGRLREMPQRPTFFHAVNVGYQGAVLFQKKKKNELPSIKREQITLTKRLGSGAFGEVFEGKIKDVVRGECETRVAIKSLKEGASHCEVEEFLKEAKLMNNFNHKHILQLIGVCLDNDPNFIIMELMEEGDLLSYLRKNRQTNVLNLSDYGQMCIDVAEGCSYLEQMHFIHRDLACRNCLVSSSDPKERIIKIGDFGLARNIYTHDYYRKEGEALLPVRWMSPESLVDGVFTSQSDVWAFGVLLWEIMSVGQQPYPGLSNINVMYHVQHGGRLEKPINCPRTLYNLMQKCWHVDPEKRPRFEYCLKVLKSYMAMPLDYVNVSHDPQLHNVSEKYTIDLTRIESQQKLSNNHDGYEIPNKIINNEYLELFNDKCEYLDLSTPTVNIVDNRDSEPESIPEDNLYCNMNPELIG</sequence>
<keyword evidence="13" id="KW-0325">Glycoprotein</keyword>
<evidence type="ECO:0000256" key="8">
    <source>
        <dbReference type="ARBA" id="ARBA00022840"/>
    </source>
</evidence>
<dbReference type="SUPFAM" id="SSF63825">
    <property type="entry name" value="YWTD domain"/>
    <property type="match status" value="3"/>
</dbReference>
<dbReference type="InterPro" id="IPR011009">
    <property type="entry name" value="Kinase-like_dom_sf"/>
</dbReference>
<evidence type="ECO:0000256" key="9">
    <source>
        <dbReference type="ARBA" id="ARBA00022989"/>
    </source>
</evidence>
<protein>
    <recommendedName>
        <fullName evidence="16">Tyrosine-protein kinase receptor</fullName>
        <ecNumber evidence="16">2.7.10.1</ecNumber>
    </recommendedName>
</protein>
<keyword evidence="9" id="KW-1133">Transmembrane helix</keyword>
<dbReference type="Gene3D" id="3.30.200.20">
    <property type="entry name" value="Phosphorylase Kinase, domain 1"/>
    <property type="match status" value="1"/>
</dbReference>
<evidence type="ECO:0000256" key="11">
    <source>
        <dbReference type="ARBA" id="ARBA00023137"/>
    </source>
</evidence>
<dbReference type="InterPro" id="IPR020635">
    <property type="entry name" value="Tyr_kinase_cat_dom"/>
</dbReference>
<name>A0A8R2JTG3_ACYPI</name>
<keyword evidence="3" id="KW-0808">Transferase</keyword>
<feature type="domain" description="Fibronectin type-III" evidence="19">
    <location>
        <begin position="594"/>
        <end position="689"/>
    </location>
</feature>
<dbReference type="GO" id="GO:0005524">
    <property type="term" value="F:ATP binding"/>
    <property type="evidence" value="ECO:0007669"/>
    <property type="project" value="UniProtKB-UniRule"/>
</dbReference>
<dbReference type="InterPro" id="IPR008266">
    <property type="entry name" value="Tyr_kinase_AS"/>
</dbReference>
<feature type="binding site" evidence="15">
    <location>
        <position position="1752"/>
    </location>
    <ligand>
        <name>ATP</name>
        <dbReference type="ChEBI" id="CHEBI:30616"/>
    </ligand>
</feature>
<dbReference type="InterPro" id="IPR001245">
    <property type="entry name" value="Ser-Thr/Tyr_kinase_cat_dom"/>
</dbReference>
<dbReference type="PROSITE" id="PS50853">
    <property type="entry name" value="FN3"/>
    <property type="match status" value="4"/>
</dbReference>
<evidence type="ECO:0000259" key="19">
    <source>
        <dbReference type="PROSITE" id="PS50853"/>
    </source>
</evidence>
<evidence type="ECO:0000256" key="3">
    <source>
        <dbReference type="ARBA" id="ARBA00022679"/>
    </source>
</evidence>
<dbReference type="InterPro" id="IPR000033">
    <property type="entry name" value="LDLR_classB_rpt"/>
</dbReference>
<dbReference type="Gene3D" id="1.10.510.10">
    <property type="entry name" value="Transferase(Phosphotransferase) domain 1"/>
    <property type="match status" value="1"/>
</dbReference>
<dbReference type="KEGG" id="api:100162339"/>
<keyword evidence="6 15" id="KW-0547">Nucleotide-binding</keyword>
<dbReference type="GO" id="GO:0005886">
    <property type="term" value="C:plasma membrane"/>
    <property type="evidence" value="ECO:0007669"/>
    <property type="project" value="TreeGrafter"/>
</dbReference>
<keyword evidence="2 16" id="KW-0597">Phosphoprotein</keyword>
<evidence type="ECO:0000313" key="21">
    <source>
        <dbReference type="Proteomes" id="UP000007819"/>
    </source>
</evidence>
<dbReference type="SMART" id="SM00060">
    <property type="entry name" value="FN3"/>
    <property type="match status" value="4"/>
</dbReference>
<dbReference type="InterPro" id="IPR036116">
    <property type="entry name" value="FN3_sf"/>
</dbReference>
<dbReference type="SMART" id="SM00219">
    <property type="entry name" value="TyrKc"/>
    <property type="match status" value="1"/>
</dbReference>
<evidence type="ECO:0000256" key="14">
    <source>
        <dbReference type="ARBA" id="ARBA00051243"/>
    </source>
</evidence>
<keyword evidence="10" id="KW-0472">Membrane</keyword>
<dbReference type="SUPFAM" id="SSF49265">
    <property type="entry name" value="Fibronectin type III"/>
    <property type="match status" value="4"/>
</dbReference>
<keyword evidence="8 15" id="KW-0067">ATP-binding</keyword>
<dbReference type="PANTHER" id="PTHR24416:SF527">
    <property type="entry name" value="PROTO-ONCOGENE TYROSINE-PROTEIN KINASE ROS"/>
    <property type="match status" value="1"/>
</dbReference>
<feature type="domain" description="Fibronectin type-III" evidence="19">
    <location>
        <begin position="116"/>
        <end position="214"/>
    </location>
</feature>
<dbReference type="GO" id="GO:0007169">
    <property type="term" value="P:cell surface receptor protein tyrosine kinase signaling pathway"/>
    <property type="evidence" value="ECO:0007669"/>
    <property type="project" value="InterPro"/>
</dbReference>
<dbReference type="Pfam" id="PF00041">
    <property type="entry name" value="fn3"/>
    <property type="match status" value="2"/>
</dbReference>
<evidence type="ECO:0000259" key="18">
    <source>
        <dbReference type="PROSITE" id="PS50011"/>
    </source>
</evidence>
<feature type="chain" id="PRO_5035836690" description="Tyrosine-protein kinase receptor" evidence="17">
    <location>
        <begin position="17"/>
        <end position="2085"/>
    </location>
</feature>
<dbReference type="PRINTS" id="PR00109">
    <property type="entry name" value="TYRKINASE"/>
</dbReference>
<feature type="domain" description="Fibronectin type-III" evidence="19">
    <location>
        <begin position="1528"/>
        <end position="1629"/>
    </location>
</feature>
<dbReference type="Proteomes" id="UP000007819">
    <property type="component" value="Chromosome A2"/>
</dbReference>
<keyword evidence="11" id="KW-0829">Tyrosine-protein kinase</keyword>
<keyword evidence="5" id="KW-0677">Repeat</keyword>
<keyword evidence="7" id="KW-0418">Kinase</keyword>
<evidence type="ECO:0000256" key="12">
    <source>
        <dbReference type="ARBA" id="ARBA00023170"/>
    </source>
</evidence>
<dbReference type="GeneID" id="100162339"/>
<evidence type="ECO:0000256" key="6">
    <source>
        <dbReference type="ARBA" id="ARBA00022741"/>
    </source>
</evidence>
<accession>A0A8R2JTG3</accession>
<dbReference type="InterPro" id="IPR011042">
    <property type="entry name" value="6-blade_b-propeller_TolB-like"/>
</dbReference>
<reference evidence="20" key="2">
    <citation type="submission" date="2022-06" db="UniProtKB">
        <authorList>
            <consortium name="EnsemblMetazoa"/>
        </authorList>
    </citation>
    <scope>IDENTIFICATION</scope>
</reference>
<evidence type="ECO:0000256" key="17">
    <source>
        <dbReference type="SAM" id="SignalP"/>
    </source>
</evidence>
<dbReference type="InterPro" id="IPR002011">
    <property type="entry name" value="Tyr_kinase_rcpt_2_CS"/>
</dbReference>
<reference evidence="21" key="1">
    <citation type="submission" date="2010-06" db="EMBL/GenBank/DDBJ databases">
        <authorList>
            <person name="Jiang H."/>
            <person name="Abraham K."/>
            <person name="Ali S."/>
            <person name="Alsbrooks S.L."/>
            <person name="Anim B.N."/>
            <person name="Anosike U.S."/>
            <person name="Attaway T."/>
            <person name="Bandaranaike D.P."/>
            <person name="Battles P.K."/>
            <person name="Bell S.N."/>
            <person name="Bell A.V."/>
            <person name="Beltran B."/>
            <person name="Bickham C."/>
            <person name="Bustamante Y."/>
            <person name="Caleb T."/>
            <person name="Canada A."/>
            <person name="Cardenas V."/>
            <person name="Carter K."/>
            <person name="Chacko J."/>
            <person name="Chandrabose M.N."/>
            <person name="Chavez D."/>
            <person name="Chavez A."/>
            <person name="Chen L."/>
            <person name="Chu H.-S."/>
            <person name="Claassen K.J."/>
            <person name="Cockrell R."/>
            <person name="Collins M."/>
            <person name="Cooper J.A."/>
            <person name="Cree A."/>
            <person name="Curry S.M."/>
            <person name="Da Y."/>
            <person name="Dao M.D."/>
            <person name="Das B."/>
            <person name="Davila M.-L."/>
            <person name="Davy-Carroll L."/>
            <person name="Denson S."/>
            <person name="Dinh H."/>
            <person name="Ebong V.E."/>
            <person name="Edwards J.R."/>
            <person name="Egan A."/>
            <person name="El-Daye J."/>
            <person name="Escobedo L."/>
            <person name="Fernandez S."/>
            <person name="Fernando P.R."/>
            <person name="Flagg N."/>
            <person name="Forbes L.D."/>
            <person name="Fowler R.G."/>
            <person name="Fu Q."/>
            <person name="Gabisi R.A."/>
            <person name="Ganer J."/>
            <person name="Garbino Pronczuk A."/>
            <person name="Garcia R.M."/>
            <person name="Garner T."/>
            <person name="Garrett T.E."/>
            <person name="Gonzalez D.A."/>
            <person name="Hamid H."/>
            <person name="Hawkins E.S."/>
            <person name="Hirani K."/>
            <person name="Hogues M.E."/>
            <person name="Hollins B."/>
            <person name="Hsiao C.-H."/>
            <person name="Jabil R."/>
            <person name="James M.L."/>
            <person name="Jhangiani S.N."/>
            <person name="Johnson B."/>
            <person name="Johnson Q."/>
            <person name="Joshi V."/>
            <person name="Kalu J.B."/>
            <person name="Kam C."/>
            <person name="Kashfia A."/>
            <person name="Keebler J."/>
            <person name="Kisamo H."/>
            <person name="Kovar C.L."/>
            <person name="Lago L.A."/>
            <person name="Lai C.-Y."/>
            <person name="Laidlaw J."/>
            <person name="Lara F."/>
            <person name="Le T.-K."/>
            <person name="Lee S.L."/>
            <person name="Legall F.H."/>
            <person name="Lemon S.J."/>
            <person name="Lewis L.R."/>
            <person name="Li B."/>
            <person name="Liu Y."/>
            <person name="Liu Y.-S."/>
            <person name="Lopez J."/>
            <person name="Lozado R.J."/>
            <person name="Lu J."/>
            <person name="Madu R.C."/>
            <person name="Maheshwari M."/>
            <person name="Maheshwari R."/>
            <person name="Malloy K."/>
            <person name="Martinez E."/>
            <person name="Mathew T."/>
            <person name="Mercado I.C."/>
            <person name="Mercado C."/>
            <person name="Meyer B."/>
            <person name="Montgomery K."/>
            <person name="Morgan M.B."/>
            <person name="Munidasa M."/>
            <person name="Nazareth L.V."/>
            <person name="Nelson J."/>
            <person name="Ng B.M."/>
            <person name="Nguyen N.B."/>
            <person name="Nguyen P.Q."/>
            <person name="Nguyen T."/>
            <person name="Obregon M."/>
            <person name="Okwuonu G.O."/>
            <person name="Onwere C.G."/>
            <person name="Orozco G."/>
            <person name="Parra A."/>
            <person name="Patel S."/>
            <person name="Patil S."/>
            <person name="Perez A."/>
            <person name="Perez Y."/>
            <person name="Pham C."/>
            <person name="Primus E.L."/>
            <person name="Pu L.-L."/>
            <person name="Puazo M."/>
            <person name="Qin X."/>
            <person name="Quiroz J.B."/>
            <person name="Reese J."/>
            <person name="Richards S."/>
            <person name="Rives C.M."/>
            <person name="Robberts R."/>
            <person name="Ruiz S.J."/>
            <person name="Ruiz M.J."/>
            <person name="Santibanez J."/>
            <person name="Schneider B.W."/>
            <person name="Sisson I."/>
            <person name="Smith M."/>
            <person name="Sodergren E."/>
            <person name="Song X.-Z."/>
            <person name="Song B.B."/>
            <person name="Summersgill H."/>
            <person name="Thelus R."/>
            <person name="Thornton R.D."/>
            <person name="Trejos Z.Y."/>
            <person name="Usmani K."/>
            <person name="Vattathil S."/>
            <person name="Villasana D."/>
            <person name="Walker D.L."/>
            <person name="Wang S."/>
            <person name="Wang K."/>
            <person name="White C.S."/>
            <person name="Williams A.C."/>
            <person name="Williamson J."/>
            <person name="Wilson K."/>
            <person name="Woghiren I.O."/>
            <person name="Woodworth J.R."/>
            <person name="Worley K.C."/>
            <person name="Wright R.A."/>
            <person name="Wu W."/>
            <person name="Young L."/>
            <person name="Zhang L."/>
            <person name="Zhang J."/>
            <person name="Zhu Y."/>
            <person name="Muzny D.M."/>
            <person name="Weinstock G."/>
            <person name="Gibbs R.A."/>
        </authorList>
    </citation>
    <scope>NUCLEOTIDE SEQUENCE [LARGE SCALE GENOMIC DNA]</scope>
    <source>
        <strain evidence="21">LSR1</strain>
    </source>
</reference>
<dbReference type="GO" id="GO:0043235">
    <property type="term" value="C:receptor complex"/>
    <property type="evidence" value="ECO:0007669"/>
    <property type="project" value="TreeGrafter"/>
</dbReference>
<evidence type="ECO:0000256" key="16">
    <source>
        <dbReference type="RuleBase" id="RU000312"/>
    </source>
</evidence>
<proteinExistence type="inferred from homology"/>
<comment type="subcellular location">
    <subcellularLocation>
        <location evidence="1">Membrane</location>
        <topology evidence="1">Single-pass membrane protein</topology>
    </subcellularLocation>
</comment>
<dbReference type="CDD" id="cd00063">
    <property type="entry name" value="FN3"/>
    <property type="match status" value="3"/>
</dbReference>
<dbReference type="GO" id="GO:0032006">
    <property type="term" value="P:regulation of TOR signaling"/>
    <property type="evidence" value="ECO:0007669"/>
    <property type="project" value="TreeGrafter"/>
</dbReference>
<dbReference type="EnsemblMetazoa" id="XM_029489970.1">
    <property type="protein sequence ID" value="XP_029345830.1"/>
    <property type="gene ID" value="LOC100162339"/>
</dbReference>
<dbReference type="GO" id="GO:0004714">
    <property type="term" value="F:transmembrane receptor protein tyrosine kinase activity"/>
    <property type="evidence" value="ECO:0007669"/>
    <property type="project" value="UniProtKB-EC"/>
</dbReference>
<comment type="catalytic activity">
    <reaction evidence="14 16">
        <text>L-tyrosyl-[protein] + ATP = O-phospho-L-tyrosyl-[protein] + ADP + H(+)</text>
        <dbReference type="Rhea" id="RHEA:10596"/>
        <dbReference type="Rhea" id="RHEA-COMP:10136"/>
        <dbReference type="Rhea" id="RHEA-COMP:20101"/>
        <dbReference type="ChEBI" id="CHEBI:15378"/>
        <dbReference type="ChEBI" id="CHEBI:30616"/>
        <dbReference type="ChEBI" id="CHEBI:46858"/>
        <dbReference type="ChEBI" id="CHEBI:61978"/>
        <dbReference type="ChEBI" id="CHEBI:456216"/>
        <dbReference type="EC" id="2.7.10.1"/>
    </reaction>
</comment>
<dbReference type="PROSITE" id="PS00109">
    <property type="entry name" value="PROTEIN_KINASE_TYR"/>
    <property type="match status" value="1"/>
</dbReference>
<dbReference type="PROSITE" id="PS50011">
    <property type="entry name" value="PROTEIN_KINASE_DOM"/>
    <property type="match status" value="1"/>
</dbReference>
<evidence type="ECO:0000256" key="1">
    <source>
        <dbReference type="ARBA" id="ARBA00004167"/>
    </source>
</evidence>
<evidence type="ECO:0000256" key="5">
    <source>
        <dbReference type="ARBA" id="ARBA00022737"/>
    </source>
</evidence>
<evidence type="ECO:0000256" key="10">
    <source>
        <dbReference type="ARBA" id="ARBA00023136"/>
    </source>
</evidence>
<dbReference type="OrthoDB" id="65481at2759"/>
<evidence type="ECO:0000256" key="4">
    <source>
        <dbReference type="ARBA" id="ARBA00022692"/>
    </source>
</evidence>
<feature type="signal peptide" evidence="17">
    <location>
        <begin position="1"/>
        <end position="16"/>
    </location>
</feature>
<organism evidence="20 21">
    <name type="scientific">Acyrthosiphon pisum</name>
    <name type="common">Pea aphid</name>
    <dbReference type="NCBI Taxonomy" id="7029"/>
    <lineage>
        <taxon>Eukaryota</taxon>
        <taxon>Metazoa</taxon>
        <taxon>Ecdysozoa</taxon>
        <taxon>Arthropoda</taxon>
        <taxon>Hexapoda</taxon>
        <taxon>Insecta</taxon>
        <taxon>Pterygota</taxon>
        <taxon>Neoptera</taxon>
        <taxon>Paraneoptera</taxon>
        <taxon>Hemiptera</taxon>
        <taxon>Sternorrhyncha</taxon>
        <taxon>Aphidomorpha</taxon>
        <taxon>Aphidoidea</taxon>
        <taxon>Aphididae</taxon>
        <taxon>Macrosiphini</taxon>
        <taxon>Acyrthosiphon</taxon>
    </lineage>
</organism>
<feature type="domain" description="Protein kinase" evidence="18">
    <location>
        <begin position="1718"/>
        <end position="1986"/>
    </location>
</feature>
<keyword evidence="21" id="KW-1185">Reference proteome</keyword>
<dbReference type="RefSeq" id="XP_029345830.1">
    <property type="nucleotide sequence ID" value="XM_029489970.1"/>
</dbReference>
<dbReference type="FunFam" id="1.10.510.10:FF:000341">
    <property type="entry name" value="Tyrosine-protein kinase receptor"/>
    <property type="match status" value="1"/>
</dbReference>
<feature type="domain" description="Fibronectin type-III" evidence="19">
    <location>
        <begin position="218"/>
        <end position="317"/>
    </location>
</feature>
<keyword evidence="12 16" id="KW-0675">Receptor</keyword>
<dbReference type="SMART" id="SM00135">
    <property type="entry name" value="LY"/>
    <property type="match status" value="2"/>
</dbReference>
<comment type="similarity">
    <text evidence="16">Belongs to the protein kinase superfamily. Tyr protein kinase family. Insulin receptor subfamily.</text>
</comment>
<dbReference type="PROSITE" id="PS00239">
    <property type="entry name" value="RECEPTOR_TYR_KIN_II"/>
    <property type="match status" value="1"/>
</dbReference>
<evidence type="ECO:0000256" key="15">
    <source>
        <dbReference type="PROSITE-ProRule" id="PRU10141"/>
    </source>
</evidence>
<evidence type="ECO:0000256" key="7">
    <source>
        <dbReference type="ARBA" id="ARBA00022777"/>
    </source>
</evidence>
<dbReference type="InterPro" id="IPR013783">
    <property type="entry name" value="Ig-like_fold"/>
</dbReference>
<dbReference type="Gene3D" id="2.120.10.30">
    <property type="entry name" value="TolB, C-terminal domain"/>
    <property type="match status" value="3"/>
</dbReference>
<evidence type="ECO:0000256" key="2">
    <source>
        <dbReference type="ARBA" id="ARBA00022553"/>
    </source>
</evidence>
<dbReference type="PROSITE" id="PS00107">
    <property type="entry name" value="PROTEIN_KINASE_ATP"/>
    <property type="match status" value="1"/>
</dbReference>
<keyword evidence="17" id="KW-0732">Signal</keyword>
<keyword evidence="4 16" id="KW-0812">Transmembrane</keyword>
<evidence type="ECO:0000256" key="13">
    <source>
        <dbReference type="ARBA" id="ARBA00023180"/>
    </source>
</evidence>
<dbReference type="Pfam" id="PF07714">
    <property type="entry name" value="PK_Tyr_Ser-Thr"/>
    <property type="match status" value="1"/>
</dbReference>
<dbReference type="EC" id="2.7.10.1" evidence="16"/>
<dbReference type="PANTHER" id="PTHR24416">
    <property type="entry name" value="TYROSINE-PROTEIN KINASE RECEPTOR"/>
    <property type="match status" value="1"/>
</dbReference>
<dbReference type="Gene3D" id="2.60.40.10">
    <property type="entry name" value="Immunoglobulins"/>
    <property type="match status" value="4"/>
</dbReference>
<evidence type="ECO:0000313" key="20">
    <source>
        <dbReference type="EnsemblMetazoa" id="XP_029345830.1"/>
    </source>
</evidence>
<dbReference type="InterPro" id="IPR050122">
    <property type="entry name" value="RTK"/>
</dbReference>
<dbReference type="InterPro" id="IPR017441">
    <property type="entry name" value="Protein_kinase_ATP_BS"/>
</dbReference>
<dbReference type="SUPFAM" id="SSF56112">
    <property type="entry name" value="Protein kinase-like (PK-like)"/>
    <property type="match status" value="1"/>
</dbReference>